<sequence length="149" mass="16656">MVQFQEINAFFRGFTRTLRAAVDFGSVESAFFELRPAILHVLNVSPVLRLRVIICLHVIFTKIISDELSETNLSQTYYFCSNALRILSASQILLTVDEGFRKLFNSIETFTKNGSGWVLSSIDFADLHIGNFAENRGGCTRGSSTSYTG</sequence>
<reference evidence="1" key="1">
    <citation type="submission" date="2020-08" db="EMBL/GenBank/DDBJ databases">
        <title>Multicomponent nature underlies the extraordinary mechanical properties of spider dragline silk.</title>
        <authorList>
            <person name="Kono N."/>
            <person name="Nakamura H."/>
            <person name="Mori M."/>
            <person name="Yoshida Y."/>
            <person name="Ohtoshi R."/>
            <person name="Malay A.D."/>
            <person name="Moran D.A.P."/>
            <person name="Tomita M."/>
            <person name="Numata K."/>
            <person name="Arakawa K."/>
        </authorList>
    </citation>
    <scope>NUCLEOTIDE SEQUENCE</scope>
</reference>
<organism evidence="1 2">
    <name type="scientific">Trichonephila clavipes</name>
    <name type="common">Golden silk orbweaver</name>
    <name type="synonym">Nephila clavipes</name>
    <dbReference type="NCBI Taxonomy" id="2585209"/>
    <lineage>
        <taxon>Eukaryota</taxon>
        <taxon>Metazoa</taxon>
        <taxon>Ecdysozoa</taxon>
        <taxon>Arthropoda</taxon>
        <taxon>Chelicerata</taxon>
        <taxon>Arachnida</taxon>
        <taxon>Araneae</taxon>
        <taxon>Araneomorphae</taxon>
        <taxon>Entelegynae</taxon>
        <taxon>Araneoidea</taxon>
        <taxon>Nephilidae</taxon>
        <taxon>Trichonephila</taxon>
    </lineage>
</organism>
<dbReference type="AlphaFoldDB" id="A0A8X6S3E7"/>
<comment type="caution">
    <text evidence="1">The sequence shown here is derived from an EMBL/GenBank/DDBJ whole genome shotgun (WGS) entry which is preliminary data.</text>
</comment>
<dbReference type="Proteomes" id="UP000887159">
    <property type="component" value="Unassembled WGS sequence"/>
</dbReference>
<accession>A0A8X6S3E7</accession>
<keyword evidence="2" id="KW-1185">Reference proteome</keyword>
<dbReference type="EMBL" id="BMAU01021243">
    <property type="protein sequence ID" value="GFY04093.1"/>
    <property type="molecule type" value="Genomic_DNA"/>
</dbReference>
<protein>
    <submittedName>
        <fullName evidence="1">C2H2-type domain-containing protein</fullName>
    </submittedName>
</protein>
<evidence type="ECO:0000313" key="1">
    <source>
        <dbReference type="EMBL" id="GFY04093.1"/>
    </source>
</evidence>
<name>A0A8X6S3E7_TRICX</name>
<proteinExistence type="predicted"/>
<gene>
    <name evidence="1" type="primary">AVEN_87773_1</name>
    <name evidence="1" type="ORF">TNCV_1198711</name>
</gene>
<evidence type="ECO:0000313" key="2">
    <source>
        <dbReference type="Proteomes" id="UP000887159"/>
    </source>
</evidence>